<dbReference type="PIRSF" id="PIRSF002741">
    <property type="entry name" value="MppA"/>
    <property type="match status" value="1"/>
</dbReference>
<keyword evidence="4" id="KW-1185">Reference proteome</keyword>
<sequence>MKIRRIASVTASVAAFALVMTACSSGGGNGAEASDSPAAEATGGSFSMYIGEPENPLVPGNTAESEGHQILSGLFTGLVTYGPKTELTWDGVAESMESSDSINWTVKLKDGWTFQDGTPVDAESFVDAWNYTAYSPNGYTNSGFFSNIVGYGDLQAPLGADGKPTGDPAAKEMSGLKVVDPQTFTVELTGPFAQFPITTGYTAFFPLPKAFFADPVAYGKKPIGNGPLQAETEMVPGQGITLARYDDYKGTNKAHADTVEMRVYTDVNTAYLDVQNGSLDIVDTIPPDAITTAPDEFGDRYQEFPSSSFTYMGIPLYQPRFQDKRVRQALSEAIDREAITKAIFNGTREPATDAIAPVVDGYREDACKYCTLDVEDANKKLDEAGFDRSQPIELWFNAGAGHDAWVEAVGNQFKKNLGVDFVLKGDLQFDQYLPLSEEKGFTGPFRLGWSMDYPSPQNYLEPLHSTKAFPPAGSNRAFYSSPEFEDLVKQGNEASSNEDAIKAYQQADDVLLEDMPIIPMFFGLTQTVNSERITHVNVDAFTTVDLAAVEVVNP</sequence>
<name>A0A4P6FIB6_9MICO</name>
<proteinExistence type="predicted"/>
<dbReference type="SUPFAM" id="SSF53850">
    <property type="entry name" value="Periplasmic binding protein-like II"/>
    <property type="match status" value="1"/>
</dbReference>
<dbReference type="Gene3D" id="3.90.76.10">
    <property type="entry name" value="Dipeptide-binding Protein, Domain 1"/>
    <property type="match status" value="1"/>
</dbReference>
<dbReference type="KEGG" id="xya:ET471_09910"/>
<dbReference type="Gene3D" id="3.10.105.10">
    <property type="entry name" value="Dipeptide-binding Protein, Domain 3"/>
    <property type="match status" value="1"/>
</dbReference>
<dbReference type="InterPro" id="IPR000914">
    <property type="entry name" value="SBP_5_dom"/>
</dbReference>
<dbReference type="GO" id="GO:1904680">
    <property type="term" value="F:peptide transmembrane transporter activity"/>
    <property type="evidence" value="ECO:0007669"/>
    <property type="project" value="TreeGrafter"/>
</dbReference>
<feature type="domain" description="Solute-binding protein family 5" evidence="2">
    <location>
        <begin position="92"/>
        <end position="466"/>
    </location>
</feature>
<protein>
    <submittedName>
        <fullName evidence="3">ABC transporter substrate-binding protein</fullName>
    </submittedName>
</protein>
<feature type="chain" id="PRO_5039532762" evidence="1">
    <location>
        <begin position="23"/>
        <end position="554"/>
    </location>
</feature>
<dbReference type="InterPro" id="IPR039424">
    <property type="entry name" value="SBP_5"/>
</dbReference>
<dbReference type="GO" id="GO:0015833">
    <property type="term" value="P:peptide transport"/>
    <property type="evidence" value="ECO:0007669"/>
    <property type="project" value="TreeGrafter"/>
</dbReference>
<dbReference type="AlphaFoldDB" id="A0A4P6FIB6"/>
<organism evidence="3 4">
    <name type="scientific">Xylanimonas protaetiae</name>
    <dbReference type="NCBI Taxonomy" id="2509457"/>
    <lineage>
        <taxon>Bacteria</taxon>
        <taxon>Bacillati</taxon>
        <taxon>Actinomycetota</taxon>
        <taxon>Actinomycetes</taxon>
        <taxon>Micrococcales</taxon>
        <taxon>Promicromonosporaceae</taxon>
        <taxon>Xylanimonas</taxon>
    </lineage>
</organism>
<dbReference type="PANTHER" id="PTHR30290:SF83">
    <property type="entry name" value="ABC TRANSPORTER SUBSTRATE-BINDING PROTEIN"/>
    <property type="match status" value="1"/>
</dbReference>
<dbReference type="Pfam" id="PF00496">
    <property type="entry name" value="SBP_bac_5"/>
    <property type="match status" value="1"/>
</dbReference>
<dbReference type="OrthoDB" id="9046151at2"/>
<dbReference type="EMBL" id="CP035493">
    <property type="protein sequence ID" value="QAY70308.1"/>
    <property type="molecule type" value="Genomic_DNA"/>
</dbReference>
<evidence type="ECO:0000313" key="4">
    <source>
        <dbReference type="Proteomes" id="UP000292118"/>
    </source>
</evidence>
<dbReference type="PANTHER" id="PTHR30290">
    <property type="entry name" value="PERIPLASMIC BINDING COMPONENT OF ABC TRANSPORTER"/>
    <property type="match status" value="1"/>
</dbReference>
<gene>
    <name evidence="3" type="ORF">ET471_09910</name>
</gene>
<dbReference type="CDD" id="cd00995">
    <property type="entry name" value="PBP2_NikA_DppA_OppA_like"/>
    <property type="match status" value="1"/>
</dbReference>
<dbReference type="Gene3D" id="3.40.190.10">
    <property type="entry name" value="Periplasmic binding protein-like II"/>
    <property type="match status" value="1"/>
</dbReference>
<evidence type="ECO:0000256" key="1">
    <source>
        <dbReference type="SAM" id="SignalP"/>
    </source>
</evidence>
<keyword evidence="1" id="KW-0732">Signal</keyword>
<dbReference type="PROSITE" id="PS51257">
    <property type="entry name" value="PROKAR_LIPOPROTEIN"/>
    <property type="match status" value="1"/>
</dbReference>
<dbReference type="GO" id="GO:0042597">
    <property type="term" value="C:periplasmic space"/>
    <property type="evidence" value="ECO:0007669"/>
    <property type="project" value="UniProtKB-ARBA"/>
</dbReference>
<evidence type="ECO:0000313" key="3">
    <source>
        <dbReference type="EMBL" id="QAY70308.1"/>
    </source>
</evidence>
<accession>A0A4P6FIB6</accession>
<dbReference type="Proteomes" id="UP000292118">
    <property type="component" value="Chromosome"/>
</dbReference>
<feature type="signal peptide" evidence="1">
    <location>
        <begin position="1"/>
        <end position="22"/>
    </location>
</feature>
<reference evidence="3 4" key="1">
    <citation type="submission" date="2019-01" db="EMBL/GenBank/DDBJ databases">
        <title>Genome sequencing of strain FW10M-9.</title>
        <authorList>
            <person name="Heo J."/>
            <person name="Kim S.-J."/>
            <person name="Kim J.-S."/>
            <person name="Hong S.-B."/>
            <person name="Kwon S.-W."/>
        </authorList>
    </citation>
    <scope>NUCLEOTIDE SEQUENCE [LARGE SCALE GENOMIC DNA]</scope>
    <source>
        <strain evidence="3 4">FW10M-9</strain>
    </source>
</reference>
<dbReference type="GO" id="GO:0043190">
    <property type="term" value="C:ATP-binding cassette (ABC) transporter complex"/>
    <property type="evidence" value="ECO:0007669"/>
    <property type="project" value="InterPro"/>
</dbReference>
<evidence type="ECO:0000259" key="2">
    <source>
        <dbReference type="Pfam" id="PF00496"/>
    </source>
</evidence>
<dbReference type="InterPro" id="IPR030678">
    <property type="entry name" value="Peptide/Ni-bd"/>
</dbReference>